<dbReference type="Gene3D" id="3.90.1300.10">
    <property type="entry name" value="Amidase signature (AS) domain"/>
    <property type="match status" value="1"/>
</dbReference>
<evidence type="ECO:0000313" key="2">
    <source>
        <dbReference type="Proteomes" id="UP000799753"/>
    </source>
</evidence>
<evidence type="ECO:0000313" key="1">
    <source>
        <dbReference type="EMBL" id="KAF2641772.1"/>
    </source>
</evidence>
<proteinExistence type="predicted"/>
<sequence>QYSPGIYVTHANENIPLGPYLASFVGNTATLGPVYRIHQDDHQAFMSGILPNGTIGTFRYVPGNTVSDVSIGVPVPSQLHTLNAETKAQPLKDLRITIKDIINPKGVKTVQGNRAWLKPYDVVNASSPGIQKLQDLGAVIVGKTKTAQSRMTVSSWKVDTSTPSDTMLGRLTSSKHSANPGSRRVLEHDGTKTWHRFRELHAYGGRTPFINPFPAARYDTAHSTAQENVDASYERFTFFRDWFAKNVVKSDPNSCSDSLFLIPMATGDFSYRNTVYSPVNISSWASFTPYQRMTWMEWKLWNHCHGYIM</sequence>
<protein>
    <submittedName>
        <fullName evidence="1">Uncharacterized protein</fullName>
    </submittedName>
</protein>
<keyword evidence="2" id="KW-1185">Reference proteome</keyword>
<feature type="non-terminal residue" evidence="1">
    <location>
        <position position="1"/>
    </location>
</feature>
<dbReference type="EMBL" id="MU006782">
    <property type="protein sequence ID" value="KAF2641772.1"/>
    <property type="molecule type" value="Genomic_DNA"/>
</dbReference>
<dbReference type="Proteomes" id="UP000799753">
    <property type="component" value="Unassembled WGS sequence"/>
</dbReference>
<dbReference type="AlphaFoldDB" id="A0A6A6S3Q9"/>
<dbReference type="SUPFAM" id="SSF75304">
    <property type="entry name" value="Amidase signature (AS) enzymes"/>
    <property type="match status" value="1"/>
</dbReference>
<name>A0A6A6S3Q9_9PLEO</name>
<dbReference type="InterPro" id="IPR036928">
    <property type="entry name" value="AS_sf"/>
</dbReference>
<accession>A0A6A6S3Q9</accession>
<organism evidence="1 2">
    <name type="scientific">Massarina eburnea CBS 473.64</name>
    <dbReference type="NCBI Taxonomy" id="1395130"/>
    <lineage>
        <taxon>Eukaryota</taxon>
        <taxon>Fungi</taxon>
        <taxon>Dikarya</taxon>
        <taxon>Ascomycota</taxon>
        <taxon>Pezizomycotina</taxon>
        <taxon>Dothideomycetes</taxon>
        <taxon>Pleosporomycetidae</taxon>
        <taxon>Pleosporales</taxon>
        <taxon>Massarineae</taxon>
        <taxon>Massarinaceae</taxon>
        <taxon>Massarina</taxon>
    </lineage>
</organism>
<reference evidence="1" key="1">
    <citation type="journal article" date="2020" name="Stud. Mycol.">
        <title>101 Dothideomycetes genomes: a test case for predicting lifestyles and emergence of pathogens.</title>
        <authorList>
            <person name="Haridas S."/>
            <person name="Albert R."/>
            <person name="Binder M."/>
            <person name="Bloem J."/>
            <person name="Labutti K."/>
            <person name="Salamov A."/>
            <person name="Andreopoulos B."/>
            <person name="Baker S."/>
            <person name="Barry K."/>
            <person name="Bills G."/>
            <person name="Bluhm B."/>
            <person name="Cannon C."/>
            <person name="Castanera R."/>
            <person name="Culley D."/>
            <person name="Daum C."/>
            <person name="Ezra D."/>
            <person name="Gonzalez J."/>
            <person name="Henrissat B."/>
            <person name="Kuo A."/>
            <person name="Liang C."/>
            <person name="Lipzen A."/>
            <person name="Lutzoni F."/>
            <person name="Magnuson J."/>
            <person name="Mondo S."/>
            <person name="Nolan M."/>
            <person name="Ohm R."/>
            <person name="Pangilinan J."/>
            <person name="Park H.-J."/>
            <person name="Ramirez L."/>
            <person name="Alfaro M."/>
            <person name="Sun H."/>
            <person name="Tritt A."/>
            <person name="Yoshinaga Y."/>
            <person name="Zwiers L.-H."/>
            <person name="Turgeon B."/>
            <person name="Goodwin S."/>
            <person name="Spatafora J."/>
            <person name="Crous P."/>
            <person name="Grigoriev I."/>
        </authorList>
    </citation>
    <scope>NUCLEOTIDE SEQUENCE</scope>
    <source>
        <strain evidence="1">CBS 473.64</strain>
    </source>
</reference>
<gene>
    <name evidence="1" type="ORF">P280DRAFT_541218</name>
</gene>
<dbReference type="OrthoDB" id="5423360at2759"/>